<dbReference type="RefSeq" id="WP_259100470.1">
    <property type="nucleotide sequence ID" value="NZ_CP130454.1"/>
</dbReference>
<proteinExistence type="predicted"/>
<name>A0ABT2ERZ2_9BACT</name>
<dbReference type="EMBL" id="JANUCP010000006">
    <property type="protein sequence ID" value="MCS3920625.1"/>
    <property type="molecule type" value="Genomic_DNA"/>
</dbReference>
<dbReference type="Proteomes" id="UP001204798">
    <property type="component" value="Unassembled WGS sequence"/>
</dbReference>
<sequence>MNDECIKFLPKIHEWLEGYADEETSLLAQLHLRNCHRCREIVKEWQLIAQEIKSSISVPTPKGFEERLKQRLNDHQLVSWRELAVSWSLTAFSVAASALWFGVSLTDVIRTLPQWVISAISWSTLPVQWLQQFWDFMSRWA</sequence>
<comment type="caution">
    <text evidence="1">The sequence shown here is derived from an EMBL/GenBank/DDBJ whole genome shotgun (WGS) entry which is preliminary data.</text>
</comment>
<evidence type="ECO:0000313" key="2">
    <source>
        <dbReference type="Proteomes" id="UP001204798"/>
    </source>
</evidence>
<evidence type="ECO:0000313" key="1">
    <source>
        <dbReference type="EMBL" id="MCS3920625.1"/>
    </source>
</evidence>
<gene>
    <name evidence="1" type="ORF">M2350_003060</name>
</gene>
<accession>A0ABT2ERZ2</accession>
<keyword evidence="2" id="KW-1185">Reference proteome</keyword>
<reference evidence="1 2" key="1">
    <citation type="submission" date="2022-08" db="EMBL/GenBank/DDBJ databases">
        <title>Bacterial and archaeal communities from various locations to study Microbial Dark Matter (Phase II).</title>
        <authorList>
            <person name="Stepanauskas R."/>
        </authorList>
    </citation>
    <scope>NUCLEOTIDE SEQUENCE [LARGE SCALE GENOMIC DNA]</scope>
    <source>
        <strain evidence="1 2">PD1</strain>
    </source>
</reference>
<organism evidence="1 2">
    <name type="scientific">Candidatus Fervidibacter sacchari</name>
    <dbReference type="NCBI Taxonomy" id="1448929"/>
    <lineage>
        <taxon>Bacteria</taxon>
        <taxon>Candidatus Fervidibacterota</taxon>
        <taxon>Candidatus Fervidibacter</taxon>
    </lineage>
</organism>
<protein>
    <submittedName>
        <fullName evidence="1">Anti-sigma-YlaC factor YlaD</fullName>
    </submittedName>
</protein>